<comment type="caution">
    <text evidence="4">The sequence shown here is derived from an EMBL/GenBank/DDBJ whole genome shotgun (WGS) entry which is preliminary data.</text>
</comment>
<evidence type="ECO:0000256" key="2">
    <source>
        <dbReference type="SAM" id="Phobius"/>
    </source>
</evidence>
<keyword evidence="2" id="KW-1133">Transmembrane helix</keyword>
<feature type="transmembrane region" description="Helical" evidence="2">
    <location>
        <begin position="348"/>
        <end position="367"/>
    </location>
</feature>
<protein>
    <submittedName>
        <fullName evidence="4">Regulatory protein BlaR1</fullName>
    </submittedName>
</protein>
<evidence type="ECO:0000256" key="1">
    <source>
        <dbReference type="SAM" id="MobiDB-lite"/>
    </source>
</evidence>
<feature type="compositionally biased region" description="Low complexity" evidence="1">
    <location>
        <begin position="109"/>
        <end position="118"/>
    </location>
</feature>
<dbReference type="Pfam" id="PF05569">
    <property type="entry name" value="Peptidase_M56"/>
    <property type="match status" value="1"/>
</dbReference>
<keyword evidence="2" id="KW-0472">Membrane</keyword>
<feature type="region of interest" description="Disordered" evidence="1">
    <location>
        <begin position="94"/>
        <end position="120"/>
    </location>
</feature>
<accession>A0A5C6ACK2</accession>
<reference evidence="4 5" key="1">
    <citation type="submission" date="2019-02" db="EMBL/GenBank/DDBJ databases">
        <title>Deep-cultivation of Planctomycetes and their phenomic and genomic characterization uncovers novel biology.</title>
        <authorList>
            <person name="Wiegand S."/>
            <person name="Jogler M."/>
            <person name="Boedeker C."/>
            <person name="Pinto D."/>
            <person name="Vollmers J."/>
            <person name="Rivas-Marin E."/>
            <person name="Kohn T."/>
            <person name="Peeters S.H."/>
            <person name="Heuer A."/>
            <person name="Rast P."/>
            <person name="Oberbeckmann S."/>
            <person name="Bunk B."/>
            <person name="Jeske O."/>
            <person name="Meyerdierks A."/>
            <person name="Storesund J.E."/>
            <person name="Kallscheuer N."/>
            <person name="Luecker S."/>
            <person name="Lage O.M."/>
            <person name="Pohl T."/>
            <person name="Merkel B.J."/>
            <person name="Hornburger P."/>
            <person name="Mueller R.-W."/>
            <person name="Bruemmer F."/>
            <person name="Labrenz M."/>
            <person name="Spormann A.M."/>
            <person name="Op Den Camp H."/>
            <person name="Overmann J."/>
            <person name="Amann R."/>
            <person name="Jetten M.S.M."/>
            <person name="Mascher T."/>
            <person name="Medema M.H."/>
            <person name="Devos D.P."/>
            <person name="Kaster A.-K."/>
            <person name="Ovreas L."/>
            <person name="Rohde M."/>
            <person name="Galperin M.Y."/>
            <person name="Jogler C."/>
        </authorList>
    </citation>
    <scope>NUCLEOTIDE SEQUENCE [LARGE SCALE GENOMIC DNA]</scope>
    <source>
        <strain evidence="4 5">Pla108</strain>
    </source>
</reference>
<feature type="domain" description="Peptidase M56" evidence="3">
    <location>
        <begin position="21"/>
        <end position="305"/>
    </location>
</feature>
<keyword evidence="2" id="KW-0812">Transmembrane</keyword>
<evidence type="ECO:0000313" key="4">
    <source>
        <dbReference type="EMBL" id="TWT96811.1"/>
    </source>
</evidence>
<sequence length="770" mass="83694">MTLEYVVAATLEWLAVASWQLAIFIGLVACAVALLRKASPRLRHGLWLLVFIKALLPTTLGGELLNAPWAVGQWGVRPLEQQLPAAARQFVATDTPVESPVSPTPAPTSTPATQPAAANRVDPATRSINPYAATLFGLWAGGVTTVLGGVAIGYLGLVREVRRLRSVEEGPVRIALERAALAVGVTDAQKIDLRITDRPAGTFLFGVRRPTIVLPQAAVDQLAPDEILGVLAHELVHWRRRDTLVGWLQAVVGALFWFHPLVWWASARLREERERCCDDAVLRHAVSDRDTYGEAIVRSLTIGRGRPIGLAKPTPLAAAGLVGVFERGATLQQRLEDVMNFRPTRQKFGWRSMATLVLFGLIFLPMAGSSLAQLAPGDTELVTLSLDDAAESATRIETDRDVKVEGAASTRITTQWPTTVCLAEVEKPDVDGTQLVYTAQVKSDLDQSASLEMWAHVDGGTYFSRNPQVAVFGKSDWKRLEIPFFFKAGQRPDKVTLNVIIGGPGTVWVDDIRLLKRPLPGGFGAAAPANEKLSPVKKEVADKAPVVETPYPQIVESIPEFGATDVDPSLDTIRVTFDRDMSTPGMSWTGGGEDFPDIDKSRQAEWIDARICVLPVRLAKAKFYRVGVNSKSFQNFKSADGKPAEHRVLSFATAGAKRSVQRKAHIPEIAELSPANGDGDVDPDTKTISVTFDTKMGGGMSWVRTGGWFPGAEDGRAWWSKDGRTCTLPVALEPGVTYQLSLNGSHYVNFQSQHGVPAPTTVWSFTTEAE</sequence>
<dbReference type="InterPro" id="IPR052173">
    <property type="entry name" value="Beta-lactam_resp_regulator"/>
</dbReference>
<proteinExistence type="predicted"/>
<feature type="transmembrane region" description="Helical" evidence="2">
    <location>
        <begin position="136"/>
        <end position="157"/>
    </location>
</feature>
<dbReference type="EMBL" id="SJPR01000003">
    <property type="protein sequence ID" value="TWT96811.1"/>
    <property type="molecule type" value="Genomic_DNA"/>
</dbReference>
<dbReference type="CDD" id="cd07341">
    <property type="entry name" value="M56_BlaR1_MecR1_like"/>
    <property type="match status" value="1"/>
</dbReference>
<dbReference type="Gene3D" id="3.30.2010.10">
    <property type="entry name" value="Metalloproteases ('zincins'), catalytic domain"/>
    <property type="match status" value="1"/>
</dbReference>
<dbReference type="Proteomes" id="UP000317421">
    <property type="component" value="Unassembled WGS sequence"/>
</dbReference>
<evidence type="ECO:0000259" key="3">
    <source>
        <dbReference type="Pfam" id="PF05569"/>
    </source>
</evidence>
<feature type="transmembrane region" description="Helical" evidence="2">
    <location>
        <begin position="13"/>
        <end position="35"/>
    </location>
</feature>
<dbReference type="PANTHER" id="PTHR34978:SF3">
    <property type="entry name" value="SLR0241 PROTEIN"/>
    <property type="match status" value="1"/>
</dbReference>
<evidence type="ECO:0000313" key="5">
    <source>
        <dbReference type="Proteomes" id="UP000317421"/>
    </source>
</evidence>
<gene>
    <name evidence="4" type="primary">blaR1_3</name>
    <name evidence="4" type="ORF">Pla108_25850</name>
</gene>
<dbReference type="OrthoDB" id="219918at2"/>
<dbReference type="Gene3D" id="2.60.120.260">
    <property type="entry name" value="Galactose-binding domain-like"/>
    <property type="match status" value="1"/>
</dbReference>
<feature type="transmembrane region" description="Helical" evidence="2">
    <location>
        <begin position="244"/>
        <end position="265"/>
    </location>
</feature>
<name>A0A5C6ACK2_9BACT</name>
<keyword evidence="5" id="KW-1185">Reference proteome</keyword>
<organism evidence="4 5">
    <name type="scientific">Botrimarina colliarenosi</name>
    <dbReference type="NCBI Taxonomy" id="2528001"/>
    <lineage>
        <taxon>Bacteria</taxon>
        <taxon>Pseudomonadati</taxon>
        <taxon>Planctomycetota</taxon>
        <taxon>Planctomycetia</taxon>
        <taxon>Pirellulales</taxon>
        <taxon>Lacipirellulaceae</taxon>
        <taxon>Botrimarina</taxon>
    </lineage>
</organism>
<dbReference type="InterPro" id="IPR008756">
    <property type="entry name" value="Peptidase_M56"/>
</dbReference>
<dbReference type="AlphaFoldDB" id="A0A5C6ACK2"/>
<dbReference type="RefSeq" id="WP_146445316.1">
    <property type="nucleotide sequence ID" value="NZ_SJPR01000003.1"/>
</dbReference>
<dbReference type="PANTHER" id="PTHR34978">
    <property type="entry name" value="POSSIBLE SENSOR-TRANSDUCER PROTEIN BLAR"/>
    <property type="match status" value="1"/>
</dbReference>